<feature type="compositionally biased region" description="Low complexity" evidence="4">
    <location>
        <begin position="556"/>
        <end position="567"/>
    </location>
</feature>
<keyword evidence="3" id="KW-0472">Membrane</keyword>
<dbReference type="CDD" id="cd08393">
    <property type="entry name" value="C2A_SLP-1_2"/>
    <property type="match status" value="1"/>
</dbReference>
<dbReference type="EMBL" id="JAHFZB010000008">
    <property type="protein sequence ID" value="KAK6486389.1"/>
    <property type="molecule type" value="Genomic_DNA"/>
</dbReference>
<feature type="domain" description="C2" evidence="5">
    <location>
        <begin position="612"/>
        <end position="734"/>
    </location>
</feature>
<gene>
    <name evidence="7" type="ORF">HHUSO_G9970</name>
</gene>
<evidence type="ECO:0000256" key="4">
    <source>
        <dbReference type="SAM" id="MobiDB-lite"/>
    </source>
</evidence>
<dbReference type="InterPro" id="IPR000008">
    <property type="entry name" value="C2_dom"/>
</dbReference>
<dbReference type="SUPFAM" id="SSF49562">
    <property type="entry name" value="C2 domain (Calcium/lipid-binding domain, CaLB)"/>
    <property type="match status" value="2"/>
</dbReference>
<evidence type="ECO:0000313" key="7">
    <source>
        <dbReference type="EMBL" id="KAK6486389.1"/>
    </source>
</evidence>
<evidence type="ECO:0000259" key="5">
    <source>
        <dbReference type="PROSITE" id="PS50004"/>
    </source>
</evidence>
<feature type="compositionally biased region" description="Polar residues" evidence="4">
    <location>
        <begin position="149"/>
        <end position="160"/>
    </location>
</feature>
<dbReference type="Gene3D" id="6.10.250.3000">
    <property type="match status" value="1"/>
</dbReference>
<evidence type="ECO:0000256" key="3">
    <source>
        <dbReference type="ARBA" id="ARBA00023136"/>
    </source>
</evidence>
<feature type="compositionally biased region" description="Polar residues" evidence="4">
    <location>
        <begin position="308"/>
        <end position="320"/>
    </location>
</feature>
<dbReference type="PANTHER" id="PTHR45716:SF5">
    <property type="entry name" value="SYNAPTOTAGMIN-LIKE PROTEIN 2"/>
    <property type="match status" value="1"/>
</dbReference>
<dbReference type="PANTHER" id="PTHR45716">
    <property type="entry name" value="BITESIZE, ISOFORM I"/>
    <property type="match status" value="1"/>
</dbReference>
<feature type="compositionally biased region" description="Low complexity" evidence="4">
    <location>
        <begin position="577"/>
        <end position="587"/>
    </location>
</feature>
<evidence type="ECO:0000313" key="8">
    <source>
        <dbReference type="Proteomes" id="UP001369086"/>
    </source>
</evidence>
<feature type="domain" description="C2" evidence="5">
    <location>
        <begin position="749"/>
        <end position="878"/>
    </location>
</feature>
<keyword evidence="8" id="KW-1185">Reference proteome</keyword>
<dbReference type="Pfam" id="PF00168">
    <property type="entry name" value="C2"/>
    <property type="match status" value="2"/>
</dbReference>
<evidence type="ECO:0000256" key="1">
    <source>
        <dbReference type="ARBA" id="ARBA00004370"/>
    </source>
</evidence>
<dbReference type="Proteomes" id="UP001369086">
    <property type="component" value="Unassembled WGS sequence"/>
</dbReference>
<feature type="region of interest" description="Disordered" evidence="4">
    <location>
        <begin position="555"/>
        <end position="587"/>
    </location>
</feature>
<feature type="domain" description="RabBD" evidence="6">
    <location>
        <begin position="1"/>
        <end position="57"/>
    </location>
</feature>
<comment type="subcellular location">
    <subcellularLocation>
        <location evidence="1">Membrane</location>
    </subcellularLocation>
</comment>
<dbReference type="InterPro" id="IPR035892">
    <property type="entry name" value="C2_domain_sf"/>
</dbReference>
<dbReference type="InterPro" id="IPR010911">
    <property type="entry name" value="Rab_BD"/>
</dbReference>
<keyword evidence="2" id="KW-0677">Repeat</keyword>
<feature type="compositionally biased region" description="Polar residues" evidence="4">
    <location>
        <begin position="271"/>
        <end position="294"/>
    </location>
</feature>
<dbReference type="Gene3D" id="2.60.40.150">
    <property type="entry name" value="C2 domain"/>
    <property type="match status" value="2"/>
</dbReference>
<accession>A0ABR0ZP09</accession>
<dbReference type="SMART" id="SM00239">
    <property type="entry name" value="C2"/>
    <property type="match status" value="2"/>
</dbReference>
<protein>
    <submittedName>
        <fullName evidence="7">Synaptotagmin-like protein 2</fullName>
    </submittedName>
</protein>
<sequence length="912" mass="102358">MIDLSYLTEEEQEMIMTVLKRDAVLKQAEEDRIKKLQKSEEDNNKLKYMSGEWFYEAKLQRHRDKIHGADIIRASMRKKKPVTLFELSQSRGERPSWSNSVNKDLFIPPELTGLVEEPEEEECEESIIASEINATQQERLRQAAPSPVKQRQNPFNNSSVRADALNEGRDSRLTNGKVAAHETSNGDQLSSPRDTESSIDLPTTENFRLSQGIGAQAPVPKKRTIVYEPQDSELGNESPSQRQQNRSDLNSSAGLPKGILKRNSSSSSSSNDSEINRFNSGGSQEPQRNRSIMSPSVIPETVAEKTLPSEQNAEGFSQNSIDRKQVRFSPGVSQRDASRAAQLVDGKEMGEHDLLDSEFARTANAKTVDGPEGNGLLQSKAFSTSHAPETLEVHLSTTDKPQQLEETALPASFTAKEQSPPLPESMWQAQSGNRFTDNYRAVDTSENLRKREVTEMARVEINPPQITVDQHEYHAESPPVSSLQPVSAVKDERSLNNARGELVLSAEDDQHCKVQQIPKEIVSGFSTVPSHPVSLSLDSKKMKEMSMSVPAFLQQESDGTDSTSESSFHIGRHKKTASSLTNLSNSSGMASMSSVSSSVMSIYSGDFGNVDVKGNIQFTIDYVSQLKEFHIFVVQCRDLAEADVKKHHSHPYVKSYLLPDKAKMGKRKTAVKKKTLNPTYNEILRYKIDKETLMTQTLNLSVWHNDTFGRNSFLGEVDVDLSTWDWDNKQMNWFPLKPRAPSGSQNLEHRGEMRIALRFVPQVSQSKKKPNTGEVHIWVKDCKGLPALRASGLDPFVKCSVLPDTSRKSRQKTRILKKTSNPLFNHTMVYDGFRPEDLKEACVELTVWDHDRLVNHFLGGLRLGLGTGKSYGTAVDWMDSIADEAMLWERMMDFPNEWVEDVLPLRMLMMAK</sequence>
<dbReference type="PROSITE" id="PS50916">
    <property type="entry name" value="RABBD"/>
    <property type="match status" value="1"/>
</dbReference>
<feature type="compositionally biased region" description="Polar residues" evidence="4">
    <location>
        <begin position="182"/>
        <end position="209"/>
    </location>
</feature>
<proteinExistence type="predicted"/>
<reference evidence="7 8" key="1">
    <citation type="submission" date="2021-05" db="EMBL/GenBank/DDBJ databases">
        <authorList>
            <person name="Zahm M."/>
            <person name="Klopp C."/>
            <person name="Cabau C."/>
            <person name="Kuhl H."/>
            <person name="Suciu R."/>
            <person name="Ciorpac M."/>
            <person name="Holostenco D."/>
            <person name="Gessner J."/>
            <person name="Wuertz S."/>
            <person name="Hohne C."/>
            <person name="Stock M."/>
            <person name="Gislard M."/>
            <person name="Lluch J."/>
            <person name="Milhes M."/>
            <person name="Lampietro C."/>
            <person name="Lopez Roques C."/>
            <person name="Donnadieu C."/>
            <person name="Du K."/>
            <person name="Schartl M."/>
            <person name="Guiguen Y."/>
        </authorList>
    </citation>
    <scope>NUCLEOTIDE SEQUENCE [LARGE SCALE GENOMIC DNA]</scope>
    <source>
        <strain evidence="7">Hh-F2</strain>
        <tissue evidence="7">Blood</tissue>
    </source>
</reference>
<evidence type="ECO:0000256" key="2">
    <source>
        <dbReference type="ARBA" id="ARBA00022737"/>
    </source>
</evidence>
<organism evidence="7 8">
    <name type="scientific">Huso huso</name>
    <name type="common">Beluga</name>
    <name type="synonym">Acipenser huso</name>
    <dbReference type="NCBI Taxonomy" id="61971"/>
    <lineage>
        <taxon>Eukaryota</taxon>
        <taxon>Metazoa</taxon>
        <taxon>Chordata</taxon>
        <taxon>Craniata</taxon>
        <taxon>Vertebrata</taxon>
        <taxon>Euteleostomi</taxon>
        <taxon>Actinopterygii</taxon>
        <taxon>Chondrostei</taxon>
        <taxon>Acipenseriformes</taxon>
        <taxon>Acipenseridae</taxon>
        <taxon>Huso</taxon>
    </lineage>
</organism>
<feature type="region of interest" description="Disordered" evidence="4">
    <location>
        <begin position="137"/>
        <end position="349"/>
    </location>
</feature>
<dbReference type="PROSITE" id="PS50004">
    <property type="entry name" value="C2"/>
    <property type="match status" value="2"/>
</dbReference>
<dbReference type="InterPro" id="IPR043567">
    <property type="entry name" value="SYTL1-5_C2B"/>
</dbReference>
<dbReference type="CDD" id="cd04020">
    <property type="entry name" value="C2B_SLP_1-2-3-4"/>
    <property type="match status" value="1"/>
</dbReference>
<evidence type="ECO:0000259" key="6">
    <source>
        <dbReference type="PROSITE" id="PS50916"/>
    </source>
</evidence>
<comment type="caution">
    <text evidence="7">The sequence shown here is derived from an EMBL/GenBank/DDBJ whole genome shotgun (WGS) entry which is preliminary data.</text>
</comment>
<feature type="compositionally biased region" description="Polar residues" evidence="4">
    <location>
        <begin position="233"/>
        <end position="253"/>
    </location>
</feature>
<name>A0ABR0ZP09_HUSHU</name>